<keyword evidence="6 8" id="KW-1133">Transmembrane helix</keyword>
<dbReference type="Proteomes" id="UP000011729">
    <property type="component" value="Chromosome"/>
</dbReference>
<proteinExistence type="inferred from homology"/>
<evidence type="ECO:0000313" key="10">
    <source>
        <dbReference type="EMBL" id="AGF74869.1"/>
    </source>
</evidence>
<dbReference type="NCBIfam" id="TIGR00710">
    <property type="entry name" value="efflux_Bcr_CflA"/>
    <property type="match status" value="1"/>
</dbReference>
<feature type="transmembrane region" description="Helical" evidence="8">
    <location>
        <begin position="214"/>
        <end position="231"/>
    </location>
</feature>
<comment type="subcellular location">
    <subcellularLocation>
        <location evidence="8">Cell inner membrane</location>
        <topology evidence="8">Multi-pass membrane protein</topology>
    </subcellularLocation>
    <subcellularLocation>
        <location evidence="1">Cell membrane</location>
        <topology evidence="1">Multi-pass membrane protein</topology>
    </subcellularLocation>
</comment>
<feature type="transmembrane region" description="Helical" evidence="8">
    <location>
        <begin position="343"/>
        <end position="363"/>
    </location>
</feature>
<keyword evidence="4" id="KW-1003">Cell membrane</keyword>
<feature type="transmembrane region" description="Helical" evidence="8">
    <location>
        <begin position="134"/>
        <end position="153"/>
    </location>
</feature>
<dbReference type="CDD" id="cd17320">
    <property type="entry name" value="MFS_MdfA_MDR_like"/>
    <property type="match status" value="1"/>
</dbReference>
<evidence type="ECO:0000256" key="6">
    <source>
        <dbReference type="ARBA" id="ARBA00022989"/>
    </source>
</evidence>
<evidence type="ECO:0000256" key="2">
    <source>
        <dbReference type="ARBA" id="ARBA00006236"/>
    </source>
</evidence>
<keyword evidence="5 8" id="KW-0812">Transmembrane</keyword>
<organism evidence="10 11">
    <name type="scientific">Bartonella australis (strain Aust/NH1)</name>
    <dbReference type="NCBI Taxonomy" id="1094489"/>
    <lineage>
        <taxon>Bacteria</taxon>
        <taxon>Pseudomonadati</taxon>
        <taxon>Pseudomonadota</taxon>
        <taxon>Alphaproteobacteria</taxon>
        <taxon>Hyphomicrobiales</taxon>
        <taxon>Bartonellaceae</taxon>
        <taxon>Bartonella</taxon>
    </lineage>
</organism>
<evidence type="ECO:0000259" key="9">
    <source>
        <dbReference type="PROSITE" id="PS50850"/>
    </source>
</evidence>
<dbReference type="GO" id="GO:0042910">
    <property type="term" value="F:xenobiotic transmembrane transporter activity"/>
    <property type="evidence" value="ECO:0007669"/>
    <property type="project" value="InterPro"/>
</dbReference>
<dbReference type="RefSeq" id="WP_015398373.1">
    <property type="nucleotide sequence ID" value="NC_020300.1"/>
</dbReference>
<protein>
    <recommendedName>
        <fullName evidence="8">Bcr/CflA family efflux transporter</fullName>
    </recommendedName>
</protein>
<dbReference type="AlphaFoldDB" id="M1N4P5"/>
<dbReference type="EMBL" id="CP003123">
    <property type="protein sequence ID" value="AGF74869.1"/>
    <property type="molecule type" value="Genomic_DNA"/>
</dbReference>
<feature type="transmembrane region" description="Helical" evidence="8">
    <location>
        <begin position="49"/>
        <end position="65"/>
    </location>
</feature>
<dbReference type="PANTHER" id="PTHR23502">
    <property type="entry name" value="MAJOR FACILITATOR SUPERFAMILY"/>
    <property type="match status" value="1"/>
</dbReference>
<feature type="transmembrane region" description="Helical" evidence="8">
    <location>
        <begin position="165"/>
        <end position="184"/>
    </location>
</feature>
<evidence type="ECO:0000256" key="3">
    <source>
        <dbReference type="ARBA" id="ARBA00022448"/>
    </source>
</evidence>
<dbReference type="Gene3D" id="1.20.1720.10">
    <property type="entry name" value="Multidrug resistance protein D"/>
    <property type="match status" value="1"/>
</dbReference>
<evidence type="ECO:0000313" key="11">
    <source>
        <dbReference type="Proteomes" id="UP000011729"/>
    </source>
</evidence>
<dbReference type="KEGG" id="baus:BAnh1_09990"/>
<feature type="domain" description="Major facilitator superfamily (MFS) profile" evidence="9">
    <location>
        <begin position="8"/>
        <end position="394"/>
    </location>
</feature>
<dbReference type="InterPro" id="IPR004812">
    <property type="entry name" value="Efflux_drug-R_Bcr/CmlA"/>
</dbReference>
<dbReference type="OrthoDB" id="9800416at2"/>
<dbReference type="PATRIC" id="fig|1094489.3.peg.1225"/>
<keyword evidence="7 8" id="KW-0472">Membrane</keyword>
<evidence type="ECO:0000256" key="8">
    <source>
        <dbReference type="RuleBase" id="RU365088"/>
    </source>
</evidence>
<dbReference type="SUPFAM" id="SSF103473">
    <property type="entry name" value="MFS general substrate transporter"/>
    <property type="match status" value="1"/>
</dbReference>
<dbReference type="InterPro" id="IPR011701">
    <property type="entry name" value="MFS"/>
</dbReference>
<dbReference type="PROSITE" id="PS50850">
    <property type="entry name" value="MFS"/>
    <property type="match status" value="1"/>
</dbReference>
<feature type="transmembrane region" description="Helical" evidence="8">
    <location>
        <begin position="282"/>
        <end position="303"/>
    </location>
</feature>
<evidence type="ECO:0000256" key="4">
    <source>
        <dbReference type="ARBA" id="ARBA00022475"/>
    </source>
</evidence>
<keyword evidence="3 8" id="KW-0813">Transport</keyword>
<dbReference type="GO" id="GO:1990961">
    <property type="term" value="P:xenobiotic detoxification by transmembrane export across the plasma membrane"/>
    <property type="evidence" value="ECO:0007669"/>
    <property type="project" value="InterPro"/>
</dbReference>
<comment type="similarity">
    <text evidence="2 8">Belongs to the major facilitator superfamily. Bcr/CmlA family.</text>
</comment>
<feature type="transmembrane region" description="Helical" evidence="8">
    <location>
        <begin position="77"/>
        <end position="95"/>
    </location>
</feature>
<feature type="transmembrane region" description="Helical" evidence="8">
    <location>
        <begin position="251"/>
        <end position="270"/>
    </location>
</feature>
<gene>
    <name evidence="10" type="ordered locus">BAnh1_09990</name>
</gene>
<keyword evidence="8" id="KW-0997">Cell inner membrane</keyword>
<feature type="transmembrane region" description="Helical" evidence="8">
    <location>
        <begin position="101"/>
        <end position="122"/>
    </location>
</feature>
<feature type="transmembrane region" description="Helical" evidence="8">
    <location>
        <begin position="369"/>
        <end position="387"/>
    </location>
</feature>
<accession>M1N4P5</accession>
<name>M1N4P5_BARAA</name>
<evidence type="ECO:0000256" key="1">
    <source>
        <dbReference type="ARBA" id="ARBA00004651"/>
    </source>
</evidence>
<dbReference type="PROSITE" id="PS51257">
    <property type="entry name" value="PROKAR_LIPOPROTEIN"/>
    <property type="match status" value="1"/>
</dbReference>
<dbReference type="InterPro" id="IPR020846">
    <property type="entry name" value="MFS_dom"/>
</dbReference>
<dbReference type="Pfam" id="PF07690">
    <property type="entry name" value="MFS_1"/>
    <property type="match status" value="1"/>
</dbReference>
<keyword evidence="11" id="KW-1185">Reference proteome</keyword>
<evidence type="ECO:0000256" key="5">
    <source>
        <dbReference type="ARBA" id="ARBA00022692"/>
    </source>
</evidence>
<evidence type="ECO:0000256" key="7">
    <source>
        <dbReference type="ARBA" id="ARBA00023136"/>
    </source>
</evidence>
<feature type="transmembrane region" description="Helical" evidence="8">
    <location>
        <begin position="7"/>
        <end position="29"/>
    </location>
</feature>
<sequence length="395" mass="43562">MHNDKIPLIFIIFIACLSVGGLVSTDIFLPALGRMSVYYHVSKSDIQNVIALFLFAIAIGQLIYGPISDSLGRKKTLLLGLFLWLLTTIGIIYTTNISSLLFLRFLQGMGACSGIVLSRAIVNDLLDKESAGHIYLIIFPFVGMSPAIAPLIGGSLLKYFEWQSSFVFLIAFVFLTILLCLFFFEESLPEKERREFNFSGIVNTVFQVLKNKQFIFYALVPCFAYAAYFAYLSESPFFLTNLGMVEENISYSYICLSFAYVLGNIVAKRFTKLFSLERTLKIGYFIFVCAGFLFLVQIYLSVWPLVTSLVAISLLTFSNGFLLPLGTALAISSHSQASGTASGVMGFLQLGSAAVSAALIGKISGHQPHIVAILLALLCIVGFTLYIKTEVKYIS</sequence>
<dbReference type="InterPro" id="IPR036259">
    <property type="entry name" value="MFS_trans_sf"/>
</dbReference>
<dbReference type="eggNOG" id="COG2814">
    <property type="taxonomic scope" value="Bacteria"/>
</dbReference>
<feature type="transmembrane region" description="Helical" evidence="8">
    <location>
        <begin position="309"/>
        <end position="331"/>
    </location>
</feature>
<reference evidence="10 11" key="1">
    <citation type="journal article" date="2013" name="PLoS Genet.">
        <title>A gene transfer agent and a dynamic repertoire of secretion systems hold the keys to the explosive radiation of the emerging pathogen Bartonella.</title>
        <authorList>
            <person name="Guy L."/>
            <person name="Nystedt B."/>
            <person name="Toft C."/>
            <person name="Zaremba-Niedzwiedzka K."/>
            <person name="Berglund E.C."/>
            <person name="Granberg F."/>
            <person name="Naslund K."/>
            <person name="Eriksson A.S."/>
            <person name="Andersson S.G."/>
        </authorList>
    </citation>
    <scope>NUCLEOTIDE SEQUENCE [LARGE SCALE GENOMIC DNA]</scope>
    <source>
        <strain evidence="10 11">Aust/NH1</strain>
    </source>
</reference>
<dbReference type="GO" id="GO:0005886">
    <property type="term" value="C:plasma membrane"/>
    <property type="evidence" value="ECO:0007669"/>
    <property type="project" value="UniProtKB-SubCell"/>
</dbReference>
<dbReference type="PANTHER" id="PTHR23502:SF162">
    <property type="entry name" value="INNER MEMBRANE TRANSPORT PROTEIN YDHC"/>
    <property type="match status" value="1"/>
</dbReference>
<dbReference type="HOGENOM" id="CLU_001265_47_1_5"/>